<evidence type="ECO:0000313" key="2">
    <source>
        <dbReference type="EMBL" id="PIN07754.1"/>
    </source>
</evidence>
<keyword evidence="3" id="KW-1185">Reference proteome</keyword>
<protein>
    <recommendedName>
        <fullName evidence="1">KIB1-4 beta-propeller domain-containing protein</fullName>
    </recommendedName>
</protein>
<dbReference type="PANTHER" id="PTHR40891:SF1">
    <property type="entry name" value="DUF295 DOMAIN-CONTAINING PROTEIN"/>
    <property type="match status" value="1"/>
</dbReference>
<organism evidence="2 3">
    <name type="scientific">Handroanthus impetiginosus</name>
    <dbReference type="NCBI Taxonomy" id="429701"/>
    <lineage>
        <taxon>Eukaryota</taxon>
        <taxon>Viridiplantae</taxon>
        <taxon>Streptophyta</taxon>
        <taxon>Embryophyta</taxon>
        <taxon>Tracheophyta</taxon>
        <taxon>Spermatophyta</taxon>
        <taxon>Magnoliopsida</taxon>
        <taxon>eudicotyledons</taxon>
        <taxon>Gunneridae</taxon>
        <taxon>Pentapetalae</taxon>
        <taxon>asterids</taxon>
        <taxon>lamiids</taxon>
        <taxon>Lamiales</taxon>
        <taxon>Bignoniaceae</taxon>
        <taxon>Crescentiina</taxon>
        <taxon>Tabebuia alliance</taxon>
        <taxon>Handroanthus</taxon>
    </lineage>
</organism>
<dbReference type="EMBL" id="NKXS01003994">
    <property type="protein sequence ID" value="PIN07754.1"/>
    <property type="molecule type" value="Genomic_DNA"/>
</dbReference>
<dbReference type="STRING" id="429701.A0A2G9GR28"/>
<comment type="caution">
    <text evidence="2">The sequence shown here is derived from an EMBL/GenBank/DDBJ whole genome shotgun (WGS) entry which is preliminary data.</text>
</comment>
<dbReference type="OrthoDB" id="907591at2759"/>
<reference evidence="3" key="1">
    <citation type="journal article" date="2018" name="Gigascience">
        <title>Genome assembly of the Pink Ipe (Handroanthus impetiginosus, Bignoniaceae), a highly valued, ecologically keystone Neotropical timber forest tree.</title>
        <authorList>
            <person name="Silva-Junior O.B."/>
            <person name="Grattapaglia D."/>
            <person name="Novaes E."/>
            <person name="Collevatti R.G."/>
        </authorList>
    </citation>
    <scope>NUCLEOTIDE SEQUENCE [LARGE SCALE GENOMIC DNA]</scope>
    <source>
        <strain evidence="3">cv. UFG-1</strain>
    </source>
</reference>
<dbReference type="InterPro" id="IPR005174">
    <property type="entry name" value="KIB1-4_b-propeller"/>
</dbReference>
<dbReference type="Pfam" id="PF03478">
    <property type="entry name" value="Beta-prop_KIB1-4"/>
    <property type="match status" value="1"/>
</dbReference>
<dbReference type="AlphaFoldDB" id="A0A2G9GR28"/>
<dbReference type="Proteomes" id="UP000231279">
    <property type="component" value="Unassembled WGS sequence"/>
</dbReference>
<evidence type="ECO:0000313" key="3">
    <source>
        <dbReference type="Proteomes" id="UP000231279"/>
    </source>
</evidence>
<accession>A0A2G9GR28</accession>
<gene>
    <name evidence="2" type="ORF">CDL12_19672</name>
</gene>
<name>A0A2G9GR28_9LAMI</name>
<feature type="domain" description="KIB1-4 beta-propeller" evidence="1">
    <location>
        <begin position="37"/>
        <end position="199"/>
    </location>
</feature>
<sequence>MENTCSNFFSFLPKNCGQTHPWLLVSQGKYLQSQTFCNISKHEYIERDIPEFWNKQVSATSYGWLVLIDYKGVPFDCSLVNTTSKERIQLPSIECIGIMGHFYQCILSNPPTDSNCQVLLITCSNNDYFKAVTNFMGKLYAWMGESGNFVEVDFVGQDIVLNQIMNDKGQLCRIPCPSLPNSTGIKDFLVESCGELLLCEELRNTGDRAIFLCHFGSMSLSCTNRSYLKRNSIYYARTGTNLCVYDIEDRSKTLLKLCPCRSDFPGLNPWLLL</sequence>
<proteinExistence type="predicted"/>
<dbReference type="PANTHER" id="PTHR40891">
    <property type="entry name" value="DUF295 DOMAIN-CONTAINING PROTEIN"/>
    <property type="match status" value="1"/>
</dbReference>
<evidence type="ECO:0000259" key="1">
    <source>
        <dbReference type="Pfam" id="PF03478"/>
    </source>
</evidence>